<accession>A0A8J5X2A3</accession>
<dbReference type="Proteomes" id="UP000729402">
    <property type="component" value="Unassembled WGS sequence"/>
</dbReference>
<sequence>MFPTAKNYESTLKPFLPTCYFELLPALWQGLIREEYSWRSTTMLAYGSTEASISYKTTSCETVKVNCWMLDAGCWMHRI</sequence>
<dbReference type="AlphaFoldDB" id="A0A8J5X2A3"/>
<organism evidence="1 2">
    <name type="scientific">Zizania palustris</name>
    <name type="common">Northern wild rice</name>
    <dbReference type="NCBI Taxonomy" id="103762"/>
    <lineage>
        <taxon>Eukaryota</taxon>
        <taxon>Viridiplantae</taxon>
        <taxon>Streptophyta</taxon>
        <taxon>Embryophyta</taxon>
        <taxon>Tracheophyta</taxon>
        <taxon>Spermatophyta</taxon>
        <taxon>Magnoliopsida</taxon>
        <taxon>Liliopsida</taxon>
        <taxon>Poales</taxon>
        <taxon>Poaceae</taxon>
        <taxon>BOP clade</taxon>
        <taxon>Oryzoideae</taxon>
        <taxon>Oryzeae</taxon>
        <taxon>Zizaniinae</taxon>
        <taxon>Zizania</taxon>
    </lineage>
</organism>
<proteinExistence type="predicted"/>
<reference evidence="1" key="2">
    <citation type="submission" date="2021-02" db="EMBL/GenBank/DDBJ databases">
        <authorList>
            <person name="Kimball J.A."/>
            <person name="Haas M.W."/>
            <person name="Macchietto M."/>
            <person name="Kono T."/>
            <person name="Duquette J."/>
            <person name="Shao M."/>
        </authorList>
    </citation>
    <scope>NUCLEOTIDE SEQUENCE</scope>
    <source>
        <tissue evidence="1">Fresh leaf tissue</tissue>
    </source>
</reference>
<protein>
    <submittedName>
        <fullName evidence="1">Uncharacterized protein</fullName>
    </submittedName>
</protein>
<evidence type="ECO:0000313" key="1">
    <source>
        <dbReference type="EMBL" id="KAG8098178.1"/>
    </source>
</evidence>
<reference evidence="1" key="1">
    <citation type="journal article" date="2021" name="bioRxiv">
        <title>Whole Genome Assembly and Annotation of Northern Wild Rice, Zizania palustris L., Supports a Whole Genome Duplication in the Zizania Genus.</title>
        <authorList>
            <person name="Haas M."/>
            <person name="Kono T."/>
            <person name="Macchietto M."/>
            <person name="Millas R."/>
            <person name="McGilp L."/>
            <person name="Shao M."/>
            <person name="Duquette J."/>
            <person name="Hirsch C.N."/>
            <person name="Kimball J."/>
        </authorList>
    </citation>
    <scope>NUCLEOTIDE SEQUENCE</scope>
    <source>
        <tissue evidence="1">Fresh leaf tissue</tissue>
    </source>
</reference>
<dbReference type="EMBL" id="JAAALK010000079">
    <property type="protein sequence ID" value="KAG8098178.1"/>
    <property type="molecule type" value="Genomic_DNA"/>
</dbReference>
<keyword evidence="2" id="KW-1185">Reference proteome</keyword>
<name>A0A8J5X2A3_ZIZPA</name>
<gene>
    <name evidence="1" type="ORF">GUJ93_ZPchr0013g34534</name>
</gene>
<evidence type="ECO:0000313" key="2">
    <source>
        <dbReference type="Proteomes" id="UP000729402"/>
    </source>
</evidence>
<comment type="caution">
    <text evidence="1">The sequence shown here is derived from an EMBL/GenBank/DDBJ whole genome shotgun (WGS) entry which is preliminary data.</text>
</comment>